<proteinExistence type="predicted"/>
<protein>
    <recommendedName>
        <fullName evidence="4">Superfamily III holin-X</fullName>
    </recommendedName>
</protein>
<sequence>MSVINSIQQTSEKAIEKSEEFIKNSENYYKLKIFQVLTSSLSLVFNFAMVGIFMLIAFIFLAVATSSIIGKALNNPFLGYVSVAIIFFLFALLAYSGRKKIENLVIQNLSKKYFDDEDNL</sequence>
<evidence type="ECO:0000313" key="2">
    <source>
        <dbReference type="EMBL" id="MFD0994190.1"/>
    </source>
</evidence>
<keyword evidence="1" id="KW-0812">Transmembrane</keyword>
<feature type="transmembrane region" description="Helical" evidence="1">
    <location>
        <begin position="77"/>
        <end position="95"/>
    </location>
</feature>
<dbReference type="RefSeq" id="WP_386109211.1">
    <property type="nucleotide sequence ID" value="NZ_JBHTJR010000057.1"/>
</dbReference>
<dbReference type="EMBL" id="JBHTJR010000057">
    <property type="protein sequence ID" value="MFD0994190.1"/>
    <property type="molecule type" value="Genomic_DNA"/>
</dbReference>
<keyword evidence="3" id="KW-1185">Reference proteome</keyword>
<keyword evidence="1" id="KW-0472">Membrane</keyword>
<dbReference type="Proteomes" id="UP001597062">
    <property type="component" value="Unassembled WGS sequence"/>
</dbReference>
<comment type="caution">
    <text evidence="2">The sequence shown here is derived from an EMBL/GenBank/DDBJ whole genome shotgun (WGS) entry which is preliminary data.</text>
</comment>
<keyword evidence="1" id="KW-1133">Transmembrane helix</keyword>
<feature type="transmembrane region" description="Helical" evidence="1">
    <location>
        <begin position="43"/>
        <end position="65"/>
    </location>
</feature>
<evidence type="ECO:0008006" key="4">
    <source>
        <dbReference type="Google" id="ProtNLM"/>
    </source>
</evidence>
<gene>
    <name evidence="2" type="ORF">ACFQ1U_13340</name>
</gene>
<accession>A0ABW3JWK7</accession>
<organism evidence="2 3">
    <name type="scientific">Tenacibaculum geojense</name>
    <dbReference type="NCBI Taxonomy" id="915352"/>
    <lineage>
        <taxon>Bacteria</taxon>
        <taxon>Pseudomonadati</taxon>
        <taxon>Bacteroidota</taxon>
        <taxon>Flavobacteriia</taxon>
        <taxon>Flavobacteriales</taxon>
        <taxon>Flavobacteriaceae</taxon>
        <taxon>Tenacibaculum</taxon>
    </lineage>
</organism>
<evidence type="ECO:0000313" key="3">
    <source>
        <dbReference type="Proteomes" id="UP001597062"/>
    </source>
</evidence>
<reference evidence="3" key="1">
    <citation type="journal article" date="2019" name="Int. J. Syst. Evol. Microbiol.">
        <title>The Global Catalogue of Microorganisms (GCM) 10K type strain sequencing project: providing services to taxonomists for standard genome sequencing and annotation.</title>
        <authorList>
            <consortium name="The Broad Institute Genomics Platform"/>
            <consortium name="The Broad Institute Genome Sequencing Center for Infectious Disease"/>
            <person name="Wu L."/>
            <person name="Ma J."/>
        </authorList>
    </citation>
    <scope>NUCLEOTIDE SEQUENCE [LARGE SCALE GENOMIC DNA]</scope>
    <source>
        <strain evidence="3">CCUG 60527</strain>
    </source>
</reference>
<evidence type="ECO:0000256" key="1">
    <source>
        <dbReference type="SAM" id="Phobius"/>
    </source>
</evidence>
<name>A0ABW3JWK7_9FLAO</name>